<evidence type="ECO:0000256" key="6">
    <source>
        <dbReference type="ARBA" id="ARBA00022801"/>
    </source>
</evidence>
<reference evidence="13" key="1">
    <citation type="submission" date="2020-12" db="EMBL/GenBank/DDBJ databases">
        <authorList>
            <person name="Iha C."/>
        </authorList>
    </citation>
    <scope>NUCLEOTIDE SEQUENCE</scope>
</reference>
<dbReference type="GO" id="GO:0010008">
    <property type="term" value="C:endosome membrane"/>
    <property type="evidence" value="ECO:0007669"/>
    <property type="project" value="UniProtKB-SubCell"/>
</dbReference>
<keyword evidence="4 10" id="KW-0812">Transmembrane</keyword>
<dbReference type="SMART" id="SM00730">
    <property type="entry name" value="PSN"/>
    <property type="match status" value="1"/>
</dbReference>
<comment type="caution">
    <text evidence="13">The sequence shown here is derived from an EMBL/GenBank/DDBJ whole genome shotgun (WGS) entry which is preliminary data.</text>
</comment>
<dbReference type="SUPFAM" id="SSF52025">
    <property type="entry name" value="PA domain"/>
    <property type="match status" value="1"/>
</dbReference>
<keyword evidence="8 10" id="KW-0472">Membrane</keyword>
<dbReference type="InterPro" id="IPR003137">
    <property type="entry name" value="PA_domain"/>
</dbReference>
<evidence type="ECO:0000256" key="7">
    <source>
        <dbReference type="ARBA" id="ARBA00022989"/>
    </source>
</evidence>
<feature type="transmembrane region" description="Helical" evidence="10">
    <location>
        <begin position="403"/>
        <end position="421"/>
    </location>
</feature>
<accession>A0A8S1J904</accession>
<keyword evidence="11" id="KW-0732">Signal</keyword>
<feature type="transmembrane region" description="Helical" evidence="10">
    <location>
        <begin position="467"/>
        <end position="484"/>
    </location>
</feature>
<evidence type="ECO:0000256" key="10">
    <source>
        <dbReference type="SAM" id="Phobius"/>
    </source>
</evidence>
<dbReference type="InterPro" id="IPR007369">
    <property type="entry name" value="Peptidase_A22B_SPP"/>
</dbReference>
<feature type="transmembrane region" description="Helical" evidence="10">
    <location>
        <begin position="174"/>
        <end position="192"/>
    </location>
</feature>
<keyword evidence="6" id="KW-0378">Hydrolase</keyword>
<dbReference type="AlphaFoldDB" id="A0A8S1J904"/>
<dbReference type="GO" id="GO:0098554">
    <property type="term" value="C:cytoplasmic side of endoplasmic reticulum membrane"/>
    <property type="evidence" value="ECO:0007669"/>
    <property type="project" value="TreeGrafter"/>
</dbReference>
<sequence length="547" mass="57311">MHPALLLSAAIPLLGLAGVAASGPACPAQVVRVTTEDGRVFFGIPAAFGPLPDSGLGSPSGIALADPRLACSPVTLSRSGFQRLVVVVQRGECAATVKARMAQEAGAAAVLMFDNRTGAGPTCMIAGDEDSASGLGIPFASLGEVAGAELVREAGGGGRVRIDVLAPHRLTSAVALWAIAVASVAGGALWAGRDHRDARDGRPKPDQLNGGSPGGHYIITERAAVAFVAMASVALVVLFFAMGAVVYYILLGVFCLLAVESLCVALGAAINRAAPALRRRTAQVPCLGEVQLSQLFALPAAVCIATAWAIFRNSSWGWALQDGIGLSLMLLALRLVKIPNLKVGTILLTLFLAYDVFWVFIQPLLIPKRGSLMVDVATASGLDEYMPMVFRVPSIWDPAAGEYSILGYGDVLLPGILVAYTRRVDIDLNKAPANGYFPYTCLAYGLGLIATYGAQYLRVGGSRGQPALLYLVPFTLGTVLLLSWRRRESLMSHGRWAEEWGRGSDEDEGELTSAGSRSGSVVNGRLASGDLGERAALLERTPAQSMV</sequence>
<feature type="transmembrane region" description="Helical" evidence="10">
    <location>
        <begin position="317"/>
        <end position="336"/>
    </location>
</feature>
<evidence type="ECO:0000256" key="9">
    <source>
        <dbReference type="SAM" id="MobiDB-lite"/>
    </source>
</evidence>
<feature type="compositionally biased region" description="Basic and acidic residues" evidence="9">
    <location>
        <begin position="194"/>
        <end position="205"/>
    </location>
</feature>
<keyword evidence="14" id="KW-1185">Reference proteome</keyword>
<evidence type="ECO:0000313" key="13">
    <source>
        <dbReference type="EMBL" id="CAD7703676.1"/>
    </source>
</evidence>
<feature type="transmembrane region" description="Helical" evidence="10">
    <location>
        <begin position="292"/>
        <end position="311"/>
    </location>
</feature>
<feature type="signal peptide" evidence="11">
    <location>
        <begin position="1"/>
        <end position="21"/>
    </location>
</feature>
<protein>
    <recommendedName>
        <fullName evidence="12">PA domain-containing protein</fullName>
    </recommendedName>
</protein>
<organism evidence="13 14">
    <name type="scientific">Ostreobium quekettii</name>
    <dbReference type="NCBI Taxonomy" id="121088"/>
    <lineage>
        <taxon>Eukaryota</taxon>
        <taxon>Viridiplantae</taxon>
        <taxon>Chlorophyta</taxon>
        <taxon>core chlorophytes</taxon>
        <taxon>Ulvophyceae</taxon>
        <taxon>TCBD clade</taxon>
        <taxon>Bryopsidales</taxon>
        <taxon>Ostreobineae</taxon>
        <taxon>Ostreobiaceae</taxon>
        <taxon>Ostreobium</taxon>
    </lineage>
</organism>
<dbReference type="Pfam" id="PF04258">
    <property type="entry name" value="Peptidase_A22B"/>
    <property type="match status" value="1"/>
</dbReference>
<evidence type="ECO:0000256" key="1">
    <source>
        <dbReference type="ARBA" id="ARBA00003012"/>
    </source>
</evidence>
<feature type="chain" id="PRO_5035796825" description="PA domain-containing protein" evidence="11">
    <location>
        <begin position="22"/>
        <end position="547"/>
    </location>
</feature>
<dbReference type="Gene3D" id="3.50.30.30">
    <property type="match status" value="1"/>
</dbReference>
<dbReference type="GO" id="GO:0033619">
    <property type="term" value="P:membrane protein proteolysis"/>
    <property type="evidence" value="ECO:0007669"/>
    <property type="project" value="TreeGrafter"/>
</dbReference>
<evidence type="ECO:0000313" key="14">
    <source>
        <dbReference type="Proteomes" id="UP000708148"/>
    </source>
</evidence>
<evidence type="ECO:0000259" key="12">
    <source>
        <dbReference type="Pfam" id="PF02225"/>
    </source>
</evidence>
<proteinExistence type="inferred from homology"/>
<evidence type="ECO:0000256" key="2">
    <source>
        <dbReference type="ARBA" id="ARBA00004337"/>
    </source>
</evidence>
<keyword evidence="7 10" id="KW-1133">Transmembrane helix</keyword>
<dbReference type="OrthoDB" id="29661at2759"/>
<dbReference type="InterPro" id="IPR006639">
    <property type="entry name" value="Preselin/SPP"/>
</dbReference>
<evidence type="ECO:0000256" key="5">
    <source>
        <dbReference type="ARBA" id="ARBA00022753"/>
    </source>
</evidence>
<comment type="subcellular location">
    <subcellularLocation>
        <location evidence="2">Endosome membrane</location>
        <topology evidence="2">Multi-pass membrane protein</topology>
    </subcellularLocation>
</comment>
<evidence type="ECO:0000256" key="11">
    <source>
        <dbReference type="SAM" id="SignalP"/>
    </source>
</evidence>
<dbReference type="GO" id="GO:0098553">
    <property type="term" value="C:lumenal side of endoplasmic reticulum membrane"/>
    <property type="evidence" value="ECO:0007669"/>
    <property type="project" value="TreeGrafter"/>
</dbReference>
<dbReference type="Pfam" id="PF02225">
    <property type="entry name" value="PA"/>
    <property type="match status" value="1"/>
</dbReference>
<name>A0A8S1J904_9CHLO</name>
<feature type="transmembrane region" description="Helical" evidence="10">
    <location>
        <begin position="247"/>
        <end position="271"/>
    </location>
</feature>
<comment type="similarity">
    <text evidence="3">Belongs to the peptidase A22B family.</text>
</comment>
<dbReference type="InterPro" id="IPR046450">
    <property type="entry name" value="PA_dom_sf"/>
</dbReference>
<comment type="function">
    <text evidence="1">Intramembrane-cleaving aspartic protease (I-CLiP) that cleaves type II membrane signal peptides in the hydrophobic plane of the membrane.</text>
</comment>
<feature type="region of interest" description="Disordered" evidence="9">
    <location>
        <begin position="194"/>
        <end position="213"/>
    </location>
</feature>
<evidence type="ECO:0000256" key="4">
    <source>
        <dbReference type="ARBA" id="ARBA00022692"/>
    </source>
</evidence>
<evidence type="ECO:0000256" key="3">
    <source>
        <dbReference type="ARBA" id="ARBA00006859"/>
    </source>
</evidence>
<dbReference type="PANTHER" id="PTHR12174:SF75">
    <property type="entry name" value="SIGNAL PEPTIDE PEPTIDASE-LIKE 2"/>
    <property type="match status" value="1"/>
</dbReference>
<dbReference type="EMBL" id="CAJHUC010002359">
    <property type="protein sequence ID" value="CAD7703676.1"/>
    <property type="molecule type" value="Genomic_DNA"/>
</dbReference>
<feature type="domain" description="PA" evidence="12">
    <location>
        <begin position="82"/>
        <end position="150"/>
    </location>
</feature>
<feature type="transmembrane region" description="Helical" evidence="10">
    <location>
        <begin position="343"/>
        <end position="361"/>
    </location>
</feature>
<dbReference type="GO" id="GO:0005765">
    <property type="term" value="C:lysosomal membrane"/>
    <property type="evidence" value="ECO:0007669"/>
    <property type="project" value="TreeGrafter"/>
</dbReference>
<dbReference type="Proteomes" id="UP000708148">
    <property type="component" value="Unassembled WGS sequence"/>
</dbReference>
<dbReference type="GO" id="GO:0030660">
    <property type="term" value="C:Golgi-associated vesicle membrane"/>
    <property type="evidence" value="ECO:0007669"/>
    <property type="project" value="TreeGrafter"/>
</dbReference>
<keyword evidence="5" id="KW-0967">Endosome</keyword>
<gene>
    <name evidence="13" type="ORF">OSTQU699_LOCUS9033</name>
</gene>
<feature type="region of interest" description="Disordered" evidence="9">
    <location>
        <begin position="501"/>
        <end position="526"/>
    </location>
</feature>
<feature type="transmembrane region" description="Helical" evidence="10">
    <location>
        <begin position="433"/>
        <end position="455"/>
    </location>
</feature>
<evidence type="ECO:0000256" key="8">
    <source>
        <dbReference type="ARBA" id="ARBA00023136"/>
    </source>
</evidence>
<dbReference type="GO" id="GO:0042500">
    <property type="term" value="F:aspartic endopeptidase activity, intramembrane cleaving"/>
    <property type="evidence" value="ECO:0007669"/>
    <property type="project" value="InterPro"/>
</dbReference>
<feature type="transmembrane region" description="Helical" evidence="10">
    <location>
        <begin position="223"/>
        <end position="241"/>
    </location>
</feature>
<dbReference type="PANTHER" id="PTHR12174">
    <property type="entry name" value="SIGNAL PEPTIDE PEPTIDASE"/>
    <property type="match status" value="1"/>
</dbReference>